<keyword evidence="3" id="KW-1185">Reference proteome</keyword>
<dbReference type="EMBL" id="AJIL01000204">
    <property type="protein sequence ID" value="KNE91452.1"/>
    <property type="molecule type" value="Genomic_DNA"/>
</dbReference>
<dbReference type="Proteomes" id="UP000054564">
    <property type="component" value="Unassembled WGS sequence"/>
</dbReference>
<dbReference type="AlphaFoldDB" id="A0A0L0UWM9"/>
<evidence type="ECO:0000256" key="1">
    <source>
        <dbReference type="SAM" id="MobiDB-lite"/>
    </source>
</evidence>
<organism evidence="2 3">
    <name type="scientific">Puccinia striiformis f. sp. tritici PST-78</name>
    <dbReference type="NCBI Taxonomy" id="1165861"/>
    <lineage>
        <taxon>Eukaryota</taxon>
        <taxon>Fungi</taxon>
        <taxon>Dikarya</taxon>
        <taxon>Basidiomycota</taxon>
        <taxon>Pucciniomycotina</taxon>
        <taxon>Pucciniomycetes</taxon>
        <taxon>Pucciniales</taxon>
        <taxon>Pucciniaceae</taxon>
        <taxon>Puccinia</taxon>
    </lineage>
</organism>
<feature type="region of interest" description="Disordered" evidence="1">
    <location>
        <begin position="1"/>
        <end position="49"/>
    </location>
</feature>
<reference evidence="3" key="1">
    <citation type="submission" date="2014-03" db="EMBL/GenBank/DDBJ databases">
        <title>The Genome Sequence of Puccinia striiformis f. sp. tritici PST-78.</title>
        <authorList>
            <consortium name="The Broad Institute Genome Sequencing Platform"/>
            <person name="Cuomo C."/>
            <person name="Hulbert S."/>
            <person name="Chen X."/>
            <person name="Walker B."/>
            <person name="Young S.K."/>
            <person name="Zeng Q."/>
            <person name="Gargeya S."/>
            <person name="Fitzgerald M."/>
            <person name="Haas B."/>
            <person name="Abouelleil A."/>
            <person name="Alvarado L."/>
            <person name="Arachchi H.M."/>
            <person name="Berlin A.M."/>
            <person name="Chapman S.B."/>
            <person name="Goldberg J."/>
            <person name="Griggs A."/>
            <person name="Gujja S."/>
            <person name="Hansen M."/>
            <person name="Howarth C."/>
            <person name="Imamovic A."/>
            <person name="Larimer J."/>
            <person name="McCowan C."/>
            <person name="Montmayeur A."/>
            <person name="Murphy C."/>
            <person name="Neiman D."/>
            <person name="Pearson M."/>
            <person name="Priest M."/>
            <person name="Roberts A."/>
            <person name="Saif S."/>
            <person name="Shea T."/>
            <person name="Sisk P."/>
            <person name="Sykes S."/>
            <person name="Wortman J."/>
            <person name="Nusbaum C."/>
            <person name="Birren B."/>
        </authorList>
    </citation>
    <scope>NUCLEOTIDE SEQUENCE [LARGE SCALE GENOMIC DNA]</scope>
    <source>
        <strain evidence="3">race PST-78</strain>
    </source>
</reference>
<accession>A0A0L0UWM9</accession>
<evidence type="ECO:0000313" key="3">
    <source>
        <dbReference type="Proteomes" id="UP000054564"/>
    </source>
</evidence>
<feature type="compositionally biased region" description="Polar residues" evidence="1">
    <location>
        <begin position="1"/>
        <end position="22"/>
    </location>
</feature>
<evidence type="ECO:0000313" key="2">
    <source>
        <dbReference type="EMBL" id="KNE91452.1"/>
    </source>
</evidence>
<comment type="caution">
    <text evidence="2">The sequence shown here is derived from an EMBL/GenBank/DDBJ whole genome shotgun (WGS) entry which is preliminary data.</text>
</comment>
<name>A0A0L0UWM9_9BASI</name>
<gene>
    <name evidence="2" type="ORF">PSTG_15147</name>
</gene>
<protein>
    <submittedName>
        <fullName evidence="2">Uncharacterized protein</fullName>
    </submittedName>
</protein>
<proteinExistence type="predicted"/>
<sequence>MLSGSDNNVKSRTGTHLTTMSSHGKWLHVPVSVPKLGEEKRRAGAGTTGNRTMYKVCAAADMSKSLESSNETPPSSNNLMIYSNVTTLTLTSRPVQVRLRPRSNFKQFANMAVRTLPSLRLLQQ</sequence>